<feature type="compositionally biased region" description="Basic and acidic residues" evidence="13">
    <location>
        <begin position="828"/>
        <end position="838"/>
    </location>
</feature>
<keyword evidence="16" id="KW-1185">Reference proteome</keyword>
<evidence type="ECO:0000256" key="4">
    <source>
        <dbReference type="ARBA" id="ARBA00022527"/>
    </source>
</evidence>
<dbReference type="CDD" id="cd14081">
    <property type="entry name" value="STKc_BRSK1_2"/>
    <property type="match status" value="1"/>
</dbReference>
<dbReference type="GO" id="GO:0035556">
    <property type="term" value="P:intracellular signal transduction"/>
    <property type="evidence" value="ECO:0007669"/>
    <property type="project" value="TreeGrafter"/>
</dbReference>
<evidence type="ECO:0000256" key="3">
    <source>
        <dbReference type="ARBA" id="ARBA00012513"/>
    </source>
</evidence>
<keyword evidence="4" id="KW-0723">Serine/threonine-protein kinase</keyword>
<feature type="compositionally biased region" description="Polar residues" evidence="13">
    <location>
        <begin position="597"/>
        <end position="640"/>
    </location>
</feature>
<dbReference type="PROSITE" id="PS50011">
    <property type="entry name" value="PROTEIN_KINASE_DOM"/>
    <property type="match status" value="1"/>
</dbReference>
<dbReference type="Gene3D" id="1.10.510.10">
    <property type="entry name" value="Transferase(Phosphotransferase) domain 1"/>
    <property type="match status" value="1"/>
</dbReference>
<dbReference type="GO" id="GO:0005935">
    <property type="term" value="C:cellular bud neck"/>
    <property type="evidence" value="ECO:0007669"/>
    <property type="project" value="UniProtKB-SubCell"/>
</dbReference>
<comment type="similarity">
    <text evidence="2">Belongs to the protein kinase superfamily. CAMK Ser/Thr protein kinase family. NIM1 subfamily.</text>
</comment>
<dbReference type="PROSITE" id="PS00108">
    <property type="entry name" value="PROTEIN_KINASE_ST"/>
    <property type="match status" value="1"/>
</dbReference>
<dbReference type="InterPro" id="IPR035396">
    <property type="entry name" value="Bac_rhamnosid6H"/>
</dbReference>
<dbReference type="Gene3D" id="1.50.10.10">
    <property type="match status" value="1"/>
</dbReference>
<dbReference type="GO" id="GO:0005524">
    <property type="term" value="F:ATP binding"/>
    <property type="evidence" value="ECO:0007669"/>
    <property type="project" value="UniProtKB-UniRule"/>
</dbReference>
<organism evidence="15 16">
    <name type="scientific">Penicillium subrubescens</name>
    <dbReference type="NCBI Taxonomy" id="1316194"/>
    <lineage>
        <taxon>Eukaryota</taxon>
        <taxon>Fungi</taxon>
        <taxon>Dikarya</taxon>
        <taxon>Ascomycota</taxon>
        <taxon>Pezizomycotina</taxon>
        <taxon>Eurotiomycetes</taxon>
        <taxon>Eurotiomycetidae</taxon>
        <taxon>Eurotiales</taxon>
        <taxon>Aspergillaceae</taxon>
        <taxon>Penicillium</taxon>
    </lineage>
</organism>
<dbReference type="InterPro" id="IPR011009">
    <property type="entry name" value="Kinase-like_dom_sf"/>
</dbReference>
<dbReference type="GO" id="GO:0005940">
    <property type="term" value="C:septin ring"/>
    <property type="evidence" value="ECO:0007669"/>
    <property type="project" value="UniProtKB-ARBA"/>
</dbReference>
<keyword evidence="6" id="KW-0808">Transferase</keyword>
<feature type="region of interest" description="Disordered" evidence="13">
    <location>
        <begin position="1"/>
        <end position="27"/>
    </location>
</feature>
<evidence type="ECO:0000256" key="1">
    <source>
        <dbReference type="ARBA" id="ARBA00004266"/>
    </source>
</evidence>
<dbReference type="Gene3D" id="3.30.310.220">
    <property type="entry name" value="Fungal kinase associated-1 domain"/>
    <property type="match status" value="1"/>
</dbReference>
<feature type="region of interest" description="Disordered" evidence="13">
    <location>
        <begin position="828"/>
        <end position="851"/>
    </location>
</feature>
<dbReference type="Pfam" id="PF17389">
    <property type="entry name" value="Bac_rhamnosid6H"/>
    <property type="match status" value="1"/>
</dbReference>
<comment type="catalytic activity">
    <reaction evidence="10">
        <text>L-threonyl-[protein] + ATP = O-phospho-L-threonyl-[protein] + ADP + H(+)</text>
        <dbReference type="Rhea" id="RHEA:46608"/>
        <dbReference type="Rhea" id="RHEA-COMP:11060"/>
        <dbReference type="Rhea" id="RHEA-COMP:11605"/>
        <dbReference type="ChEBI" id="CHEBI:15378"/>
        <dbReference type="ChEBI" id="CHEBI:30013"/>
        <dbReference type="ChEBI" id="CHEBI:30616"/>
        <dbReference type="ChEBI" id="CHEBI:61977"/>
        <dbReference type="ChEBI" id="CHEBI:456216"/>
        <dbReference type="EC" id="2.7.11.1"/>
    </reaction>
</comment>
<dbReference type="SMART" id="SM00220">
    <property type="entry name" value="S_TKc"/>
    <property type="match status" value="1"/>
</dbReference>
<dbReference type="PANTHER" id="PTHR24346">
    <property type="entry name" value="MAP/MICROTUBULE AFFINITY-REGULATING KINASE"/>
    <property type="match status" value="1"/>
</dbReference>
<dbReference type="InterPro" id="IPR000719">
    <property type="entry name" value="Prot_kinase_dom"/>
</dbReference>
<dbReference type="SUPFAM" id="SSF56112">
    <property type="entry name" value="Protein kinase-like (PK-like)"/>
    <property type="match status" value="1"/>
</dbReference>
<evidence type="ECO:0000313" key="16">
    <source>
        <dbReference type="Proteomes" id="UP000186955"/>
    </source>
</evidence>
<dbReference type="Pfam" id="PF00069">
    <property type="entry name" value="Pkinase"/>
    <property type="match status" value="1"/>
</dbReference>
<comment type="catalytic activity">
    <reaction evidence="11">
        <text>L-seryl-[protein] + ATP = O-phospho-L-seryl-[protein] + ADP + H(+)</text>
        <dbReference type="Rhea" id="RHEA:17989"/>
        <dbReference type="Rhea" id="RHEA-COMP:9863"/>
        <dbReference type="Rhea" id="RHEA-COMP:11604"/>
        <dbReference type="ChEBI" id="CHEBI:15378"/>
        <dbReference type="ChEBI" id="CHEBI:29999"/>
        <dbReference type="ChEBI" id="CHEBI:30616"/>
        <dbReference type="ChEBI" id="CHEBI:83421"/>
        <dbReference type="ChEBI" id="CHEBI:456216"/>
        <dbReference type="EC" id="2.7.11.1"/>
    </reaction>
</comment>
<evidence type="ECO:0000256" key="8">
    <source>
        <dbReference type="ARBA" id="ARBA00022777"/>
    </source>
</evidence>
<keyword evidence="9 12" id="KW-0067">ATP-binding</keyword>
<evidence type="ECO:0000256" key="7">
    <source>
        <dbReference type="ARBA" id="ARBA00022741"/>
    </source>
</evidence>
<evidence type="ECO:0000256" key="9">
    <source>
        <dbReference type="ARBA" id="ARBA00022840"/>
    </source>
</evidence>
<evidence type="ECO:0000256" key="2">
    <source>
        <dbReference type="ARBA" id="ARBA00010791"/>
    </source>
</evidence>
<feature type="compositionally biased region" description="Basic residues" evidence="13">
    <location>
        <begin position="487"/>
        <end position="497"/>
    </location>
</feature>
<dbReference type="InterPro" id="IPR031850">
    <property type="entry name" value="Fungal_KA1_dom"/>
</dbReference>
<dbReference type="FunFam" id="1.10.510.10:FF:000394">
    <property type="entry name" value="Serine/threonine-protein kinase HSL1"/>
    <property type="match status" value="1"/>
</dbReference>
<dbReference type="PANTHER" id="PTHR24346:SF110">
    <property type="entry name" value="NON-SPECIFIC SERINE_THREONINE PROTEIN KINASE"/>
    <property type="match status" value="1"/>
</dbReference>
<comment type="caution">
    <text evidence="15">The sequence shown here is derived from an EMBL/GenBank/DDBJ whole genome shotgun (WGS) entry which is preliminary data.</text>
</comment>
<comment type="subcellular location">
    <subcellularLocation>
        <location evidence="1">Bud neck</location>
    </subcellularLocation>
</comment>
<keyword evidence="7 12" id="KW-0547">Nucleotide-binding</keyword>
<evidence type="ECO:0000256" key="5">
    <source>
        <dbReference type="ARBA" id="ARBA00022553"/>
    </source>
</evidence>
<reference evidence="15 16" key="1">
    <citation type="submission" date="2016-10" db="EMBL/GenBank/DDBJ databases">
        <title>Genome sequence of the ascomycete fungus Penicillium subrubescens.</title>
        <authorList>
            <person name="De Vries R.P."/>
            <person name="Peng M."/>
            <person name="Dilokpimol A."/>
            <person name="Hilden K."/>
            <person name="Makela M.R."/>
            <person name="Grigoriev I."/>
            <person name="Riley R."/>
            <person name="Granchi Z."/>
        </authorList>
    </citation>
    <scope>NUCLEOTIDE SEQUENCE [LARGE SCALE GENOMIC DNA]</scope>
    <source>
        <strain evidence="15 16">CBS 132785</strain>
    </source>
</reference>
<proteinExistence type="inferred from homology"/>
<feature type="compositionally biased region" description="Polar residues" evidence="13">
    <location>
        <begin position="929"/>
        <end position="947"/>
    </location>
</feature>
<accession>A0A1Q5UMH4</accession>
<feature type="binding site" evidence="12">
    <location>
        <position position="133"/>
    </location>
    <ligand>
        <name>ATP</name>
        <dbReference type="ChEBI" id="CHEBI:30616"/>
    </ligand>
</feature>
<dbReference type="Gene3D" id="2.60.420.10">
    <property type="entry name" value="Maltose phosphorylase, domain 3"/>
    <property type="match status" value="1"/>
</dbReference>
<dbReference type="SUPFAM" id="SSF48208">
    <property type="entry name" value="Six-hairpin glycosidases"/>
    <property type="match status" value="1"/>
</dbReference>
<dbReference type="EMBL" id="MNBE01000128">
    <property type="protein sequence ID" value="OKP13696.1"/>
    <property type="molecule type" value="Genomic_DNA"/>
</dbReference>
<feature type="domain" description="Protein kinase" evidence="14">
    <location>
        <begin position="104"/>
        <end position="378"/>
    </location>
</feature>
<dbReference type="GO" id="GO:0004674">
    <property type="term" value="F:protein serine/threonine kinase activity"/>
    <property type="evidence" value="ECO:0007669"/>
    <property type="project" value="UniProtKB-KW"/>
</dbReference>
<feature type="region of interest" description="Disordered" evidence="13">
    <location>
        <begin position="472"/>
        <end position="661"/>
    </location>
</feature>
<dbReference type="Pfam" id="PF16797">
    <property type="entry name" value="Fungal_KA1"/>
    <property type="match status" value="1"/>
</dbReference>
<evidence type="ECO:0000256" key="12">
    <source>
        <dbReference type="PROSITE-ProRule" id="PRU10141"/>
    </source>
</evidence>
<feature type="region of interest" description="Disordered" evidence="13">
    <location>
        <begin position="929"/>
        <end position="973"/>
    </location>
</feature>
<evidence type="ECO:0000256" key="13">
    <source>
        <dbReference type="SAM" id="MobiDB-lite"/>
    </source>
</evidence>
<evidence type="ECO:0000256" key="10">
    <source>
        <dbReference type="ARBA" id="ARBA00047899"/>
    </source>
</evidence>
<dbReference type="InterPro" id="IPR035398">
    <property type="entry name" value="Bac_rhamnosid_C"/>
</dbReference>
<dbReference type="STRING" id="1316194.A0A1Q5UMH4"/>
<dbReference type="InterPro" id="IPR017441">
    <property type="entry name" value="Protein_kinase_ATP_BS"/>
</dbReference>
<dbReference type="Proteomes" id="UP000186955">
    <property type="component" value="Unassembled WGS sequence"/>
</dbReference>
<keyword evidence="8 15" id="KW-0418">Kinase</keyword>
<sequence length="2120" mass="234952">MDQAMLDNSDSHRRRQPLADASSRINYTKASNVETPRVRIENLDQLKTLDCTSVSASPTPQGNKENQRLSVATDFQSESARNSVVSAASILSNKGKRKTHVGPWQLGRTLGKGATGRVRLAKHALTGQTAAIKIVSKKSAAMVQSESIAAMDRTASTFTGSSNTRQMPCGIEREVVIMKLIEHPNVISLYDVWENRGELYLVLEYVEGGELFDYVSNHGPLPEEEAVRLFRQIIAGLGYCHRFNICHRDLKPENILLDGNHNVKLADFGMAALQPVGQWLNTSCGSPHYAAPEIIYGRKYRGDRADMWSCGIILFALLTGYLPFDGGDLAKTLRLVKKGEYMIPPELSDEAAHLIQWILQKRPEDRITMQQIWEHPLLTKYEKLHNAMADYYIGPPPPLSIKDCGEPVTSRQDVDFDILRNLQTLWHDVKPDALIDRLMSLEPTHERMFYNALAKFRDEQLENYQGQPLEYSASDYHHISRPGDRVRRGRSSSKRRSQVSLVRDLHRRMSSTKEPKSSASIESYDPYRSPKTRTSAKEAQYSQITIHKAPEIPECGEVSPVVKPPPSIVEEEEPEDNRDAGGSPFTVLQKRKHKPSSMRSFQSSKVHNSSSKYPGLSTRSTSYRRNVSFQHVRNRSQGSTKPKRRRTGTNQHSDLKRSPSAASLQMIADGLVVPEIPSSPPLPAQPTVVRPSGAKAKSLSRERKAYQSDIIWTEDARKVSNELSKICEEAFNGSSLTTMRVSSSATGYETPATPVSASSPKQRPTIPVIQPLATPKGAPTESGRSYSIQELTETRRKLVEHSKGGSDTIPAYLSGVIGHLDRLIEEDQSHDQSRRNMEESTSTLVDPFYGGTEDTSLPVINEEFASPIRAPSEYSPMPKLQKKRGPPAAKARANDAKQTIRMVPHSSLRSLEEVKPLMIRKKVQITDSDAVNSDSAEATRNFSQSSRQSRHPGGLDPIEEVPVSPKKTTDSKKWSWFKHRPQVSENPLSLPVKDFKPINPYNGTAIVNPPQDLSQPETVLPIKVPLEQKVPTRKSSMERFGGGFLKKLMPKKSNKSLSQPETGMFSCLPYRHIMLTSQEDLEKPKARNSAMLCNGLPDTESSFDSVSALNPPRNKRLSLANQNWFARVFQIKPASRVIALNTSKVKGRKELYKMLREWKEYGMENVYMDKTNSVVHGRVSEVNFLRLREVEFIAEFYTVLEHGRQANLSLVRFKQERGAASSFNKVVDTVHMMLQNRGLVVEDPVRAKKMARILDTVPSSPMRVGIELVSWLSLGVGALGAAQSNVPWPAIPKPQKATSTTTAVTVYPSSIKKGLSSEFANDSAENALVFQSVGEIYTLDYGSDVAGKPIFHVQVAEGNPQIEVKYTEAYPGLLKAEGDGPFAFANALAATFRVETFNITKTGDLSGYFIQGSQRWQSIKLISGKKLVIQRAGFVSSVDQSPLSSMPGYFASSNSTYTDIWALGPRTQQLVCYPPNSQTSTWEITSNGAYIRGQKPATTARVVNLSNYTLSFETMIDHGGTGWRVDTEIDAIQATGPIFVLTSEYPTGSFANIDKSLLPPNTLVLGRGWSLQNQTSLPGYVLDKFPLTFNVTEKTWHTIRTVSPGDDTYTVYLDDQRIAHFNISAYGIADPNPYIPGGVYKSFAFGPWQDQAAYVCNVNVTLSNGENVYSNPMTSPDVLTEYGVQTNAQYTCSDSGKRDRFSWLGDRLISARTVMVGSQQGEFVWGPAEEAFSRQVGSGQIPINTLFSPLDAEGALIRTTNVDPLIVDYDFDFMQVIYDYWTRSGNGTFLEKVWPRMVMATSYALSRSLDQKTQLYGAPYGSTGTRMSGEKGQALGPANTVSMIIGLERMSEMARFIGDDGAADFYQVQAQLSRTAIDTLLWNETAGYYAATLGGTGSDLMDIAQVLLAGIGSEQRQESFVEKLSALRVTAGYINGTRFLDTPGVVDPYYESFLLEGLASTKRTKLAQDLLDATWAPMVNRDRNYTGGYWEYISTDGTYPGLDLFTGMSHFWGSYPTVFLSEYALGVRPTKPGYNTFLFAPLPGFKTKWVHGRVPTPSGIIYAAWGYNKQGKIVMEITAPSGLRGTLVPPFTGSYSVGSQKGQLGNYTITGGATVLIVQE</sequence>
<feature type="region of interest" description="Disordered" evidence="13">
    <location>
        <begin position="675"/>
        <end position="701"/>
    </location>
</feature>
<evidence type="ECO:0000259" key="14">
    <source>
        <dbReference type="PROSITE" id="PS50011"/>
    </source>
</evidence>
<feature type="region of interest" description="Disordered" evidence="13">
    <location>
        <begin position="869"/>
        <end position="896"/>
    </location>
</feature>
<dbReference type="InterPro" id="IPR012341">
    <property type="entry name" value="6hp_glycosidase-like_sf"/>
</dbReference>
<dbReference type="Pfam" id="PF17390">
    <property type="entry name" value="Bac_rhamnosid_C"/>
    <property type="match status" value="1"/>
</dbReference>
<evidence type="ECO:0000256" key="11">
    <source>
        <dbReference type="ARBA" id="ARBA00048679"/>
    </source>
</evidence>
<dbReference type="InterPro" id="IPR043024">
    <property type="entry name" value="KA1_sf_fungal"/>
</dbReference>
<dbReference type="InterPro" id="IPR008271">
    <property type="entry name" value="Ser/Thr_kinase_AS"/>
</dbReference>
<evidence type="ECO:0000313" key="15">
    <source>
        <dbReference type="EMBL" id="OKP13696.1"/>
    </source>
</evidence>
<evidence type="ECO:0000256" key="6">
    <source>
        <dbReference type="ARBA" id="ARBA00022679"/>
    </source>
</evidence>
<dbReference type="PROSITE" id="PS00107">
    <property type="entry name" value="PROTEIN_KINASE_ATP"/>
    <property type="match status" value="1"/>
</dbReference>
<keyword evidence="5" id="KW-0597">Phosphoprotein</keyword>
<dbReference type="GO" id="GO:0005975">
    <property type="term" value="P:carbohydrate metabolic process"/>
    <property type="evidence" value="ECO:0007669"/>
    <property type="project" value="InterPro"/>
</dbReference>
<gene>
    <name evidence="15" type="ORF">PENSUB_887</name>
</gene>
<dbReference type="InterPro" id="IPR008928">
    <property type="entry name" value="6-hairpin_glycosidase_sf"/>
</dbReference>
<feature type="compositionally biased region" description="Basic and acidic residues" evidence="13">
    <location>
        <begin position="475"/>
        <end position="486"/>
    </location>
</feature>
<protein>
    <recommendedName>
        <fullName evidence="3">non-specific serine/threonine protein kinase</fullName>
        <ecNumber evidence="3">2.7.11.1</ecNumber>
    </recommendedName>
</protein>
<dbReference type="EC" id="2.7.11.1" evidence="3"/>
<name>A0A1Q5UMH4_9EURO</name>